<comment type="subunit">
    <text evidence="10">Homodimer.</text>
</comment>
<evidence type="ECO:0000256" key="8">
    <source>
        <dbReference type="ARBA" id="ARBA00022723"/>
    </source>
</evidence>
<dbReference type="InterPro" id="IPR039371">
    <property type="entry name" value="LeuA_N_DRE-TIM"/>
</dbReference>
<dbReference type="SUPFAM" id="SSF110921">
    <property type="entry name" value="2-isopropylmalate synthase LeuA, allosteric (dimerisation) domain"/>
    <property type="match status" value="1"/>
</dbReference>
<protein>
    <recommendedName>
        <fullName evidence="4 10">2-isopropylmalate synthase</fullName>
        <ecNumber evidence="4 10">2.3.3.13</ecNumber>
    </recommendedName>
    <alternativeName>
        <fullName evidence="10">Alpha-IPM synthase</fullName>
    </alternativeName>
    <alternativeName>
        <fullName evidence="10">Alpha-isopropylmalate synthase</fullName>
    </alternativeName>
</protein>
<evidence type="ECO:0000256" key="6">
    <source>
        <dbReference type="ARBA" id="ARBA00022605"/>
    </source>
</evidence>
<dbReference type="Proteomes" id="UP001054820">
    <property type="component" value="Chromosome"/>
</dbReference>
<evidence type="ECO:0000313" key="12">
    <source>
        <dbReference type="EMBL" id="BCN92257.1"/>
    </source>
</evidence>
<keyword evidence="13" id="KW-1185">Reference proteome</keyword>
<keyword evidence="7 10" id="KW-0808">Transferase</keyword>
<sequence length="554" mass="62118">MMNPAKYQRTPTPQLSNRQWPNNFLTKAPIWVSVDLRDGNQALANPMTVEQKLALWHQLIAMGFKTIEIGFPSASQLEFDFTRRLIEENLIPDDVTVQVLVQAREHLIERTYESLQGVKQAVIHVYNTTSIVQRENVFEKTKDEIKAMAVQGAKWVQEYALKAAKTNPHSKWIFQYSPESFSQTETDYAVEVCQAVMDVWQPTPENKCILNLPATVESTSPNRFADQVEYFITHLKNRESALISIHTHNDRGCAVAAAELSLLAGADRIEGTLLGNGERTGNMDIVTLAMNLYSEGIDPELDLSQPNKWVPVVEEVTQIQTHPRHPWVGDVVYTAYSGSHQDAIRKCLLKQKPDAPWNVAYLPIDPKDVGRDYEAIIRVNSQSGKAGSAFVLAQEYGLNLPKWVQLDFAPIAQNLAEKQGGVVSHKDLYSAFSEQYFLTENNIQINHYHLDREGEIEHLSLEVNGEIWQGSGTGTLSALCDAWHKRTGHSVDVIDYAEHALHTLDESPNGEQGKNAQAMAYVYLQQDDRRTVGVAIARDTVSAMVMALLKGLNA</sequence>
<comment type="similarity">
    <text evidence="3 10">Belongs to the alpha-IPM synthase/homocitrate synthase family. LeuA type 2 subfamily.</text>
</comment>
<evidence type="ECO:0000256" key="9">
    <source>
        <dbReference type="ARBA" id="ARBA00023304"/>
    </source>
</evidence>
<dbReference type="RefSeq" id="WP_237261962.1">
    <property type="nucleotide sequence ID" value="NZ_AP024202.1"/>
</dbReference>
<keyword evidence="8 10" id="KW-0479">Metal-binding</keyword>
<feature type="binding site" evidence="10">
    <location>
        <position position="38"/>
    </location>
    <ligand>
        <name>Mg(2+)</name>
        <dbReference type="ChEBI" id="CHEBI:18420"/>
    </ligand>
</feature>
<dbReference type="EMBL" id="AP024202">
    <property type="protein sequence ID" value="BCN92257.1"/>
    <property type="molecule type" value="Genomic_DNA"/>
</dbReference>
<evidence type="ECO:0000256" key="2">
    <source>
        <dbReference type="ARBA" id="ARBA00004689"/>
    </source>
</evidence>
<dbReference type="InterPro" id="IPR054692">
    <property type="entry name" value="LeuA-like_post-cat"/>
</dbReference>
<evidence type="ECO:0000256" key="3">
    <source>
        <dbReference type="ARBA" id="ARBA00009767"/>
    </source>
</evidence>
<name>A0ABN6CTI4_9GAMM</name>
<feature type="binding site" evidence="10">
    <location>
        <position position="282"/>
    </location>
    <ligand>
        <name>Mg(2+)</name>
        <dbReference type="ChEBI" id="CHEBI:18420"/>
    </ligand>
</feature>
<dbReference type="PROSITE" id="PS50991">
    <property type="entry name" value="PYR_CT"/>
    <property type="match status" value="1"/>
</dbReference>
<dbReference type="PROSITE" id="PS00816">
    <property type="entry name" value="AIPM_HOMOCIT_SYNTH_2"/>
    <property type="match status" value="1"/>
</dbReference>
<dbReference type="SUPFAM" id="SSF51569">
    <property type="entry name" value="Aldolase"/>
    <property type="match status" value="1"/>
</dbReference>
<dbReference type="SMART" id="SM00917">
    <property type="entry name" value="LeuA_dimer"/>
    <property type="match status" value="1"/>
</dbReference>
<feature type="binding site" evidence="10">
    <location>
        <position position="246"/>
    </location>
    <ligand>
        <name>Mg(2+)</name>
        <dbReference type="ChEBI" id="CHEBI:18420"/>
    </ligand>
</feature>
<dbReference type="NCBIfam" id="NF002991">
    <property type="entry name" value="PRK03739.1"/>
    <property type="match status" value="1"/>
</dbReference>
<accession>A0ABN6CTI4</accession>
<keyword evidence="5 10" id="KW-0432">Leucine biosynthesis</keyword>
<dbReference type="PANTHER" id="PTHR46911:SF1">
    <property type="entry name" value="2-ISOPROPYLMALATE SYNTHASE"/>
    <property type="match status" value="1"/>
</dbReference>
<comment type="subcellular location">
    <subcellularLocation>
        <location evidence="10">Cytoplasm</location>
    </subcellularLocation>
</comment>
<feature type="domain" description="Pyruvate carboxyltransferase" evidence="11">
    <location>
        <begin position="29"/>
        <end position="307"/>
    </location>
</feature>
<comment type="pathway">
    <text evidence="2 10">Amino-acid biosynthesis; L-leucine biosynthesis; L-leucine from 3-methyl-2-oxobutanoate: step 1/4.</text>
</comment>
<keyword evidence="9 10" id="KW-0100">Branched-chain amino acid biosynthesis</keyword>
<keyword evidence="6 10" id="KW-0028">Amino-acid biosynthesis</keyword>
<feature type="binding site" evidence="10">
    <location>
        <position position="248"/>
    </location>
    <ligand>
        <name>Mg(2+)</name>
        <dbReference type="ChEBI" id="CHEBI:18420"/>
    </ligand>
</feature>
<evidence type="ECO:0000259" key="11">
    <source>
        <dbReference type="PROSITE" id="PS50991"/>
    </source>
</evidence>
<comment type="function">
    <text evidence="10">Catalyzes the condensation of the acetyl group of acetyl-CoA with 3-methyl-2-oxobutanoate (2-ketoisovalerate) to form 3-carboxy-3-hydroxy-4-methylpentanoate (2-isopropylmalate).</text>
</comment>
<evidence type="ECO:0000256" key="7">
    <source>
        <dbReference type="ARBA" id="ARBA00022679"/>
    </source>
</evidence>
<proteinExistence type="inferred from homology"/>
<dbReference type="Gene3D" id="3.30.160.270">
    <property type="match status" value="1"/>
</dbReference>
<organism evidence="12 13">
    <name type="scientific">Thiomicrorhabdus immobilis</name>
    <dbReference type="NCBI Taxonomy" id="2791037"/>
    <lineage>
        <taxon>Bacteria</taxon>
        <taxon>Pseudomonadati</taxon>
        <taxon>Pseudomonadota</taxon>
        <taxon>Gammaproteobacteria</taxon>
        <taxon>Thiotrichales</taxon>
        <taxon>Piscirickettsiaceae</taxon>
        <taxon>Thiomicrorhabdus</taxon>
    </lineage>
</organism>
<dbReference type="InterPro" id="IPR036230">
    <property type="entry name" value="LeuA_allosteric_dom_sf"/>
</dbReference>
<comment type="cofactor">
    <cofactor evidence="10">
        <name>Mg(2+)</name>
        <dbReference type="ChEBI" id="CHEBI:18420"/>
    </cofactor>
</comment>
<dbReference type="HAMAP" id="MF_00572">
    <property type="entry name" value="LeuA_type2"/>
    <property type="match status" value="1"/>
</dbReference>
<dbReference type="EC" id="2.3.3.13" evidence="4 10"/>
<dbReference type="Pfam" id="PF08502">
    <property type="entry name" value="LeuA_dimer"/>
    <property type="match status" value="1"/>
</dbReference>
<evidence type="ECO:0000313" key="13">
    <source>
        <dbReference type="Proteomes" id="UP001054820"/>
    </source>
</evidence>
<dbReference type="PROSITE" id="PS00815">
    <property type="entry name" value="AIPM_HOMOCIT_SYNTH_1"/>
    <property type="match status" value="1"/>
</dbReference>
<evidence type="ECO:0000256" key="5">
    <source>
        <dbReference type="ARBA" id="ARBA00022430"/>
    </source>
</evidence>
<dbReference type="SUPFAM" id="SSF89000">
    <property type="entry name" value="post-HMGL domain-like"/>
    <property type="match status" value="1"/>
</dbReference>
<dbReference type="CDD" id="cd07942">
    <property type="entry name" value="DRE_TIM_LeuA"/>
    <property type="match status" value="1"/>
</dbReference>
<keyword evidence="10" id="KW-0963">Cytoplasm</keyword>
<reference evidence="12" key="1">
    <citation type="journal article" date="2022" name="Arch. Microbiol.">
        <title>Thiomicrorhabdus immobilis sp. nov., a mesophilic sulfur-oxidizing bacterium isolated from sediment of a brackish lake in northern Japan.</title>
        <authorList>
            <person name="Kojima H."/>
            <person name="Mochizuki J."/>
            <person name="Kanda M."/>
            <person name="Watanabe T."/>
            <person name="Fukui M."/>
        </authorList>
    </citation>
    <scope>NUCLEOTIDE SEQUENCE</scope>
    <source>
        <strain evidence="12">Am19</strain>
    </source>
</reference>
<dbReference type="InterPro" id="IPR005668">
    <property type="entry name" value="IPM_Synthase"/>
</dbReference>
<dbReference type="InterPro" id="IPR013785">
    <property type="entry name" value="Aldolase_TIM"/>
</dbReference>
<dbReference type="Pfam" id="PF22615">
    <property type="entry name" value="IPMS_D2"/>
    <property type="match status" value="1"/>
</dbReference>
<dbReference type="Pfam" id="PF00682">
    <property type="entry name" value="HMGL-like"/>
    <property type="match status" value="1"/>
</dbReference>
<dbReference type="Gene3D" id="3.20.20.70">
    <property type="entry name" value="Aldolase class I"/>
    <property type="match status" value="1"/>
</dbReference>
<dbReference type="InterPro" id="IPR000891">
    <property type="entry name" value="PYR_CT"/>
</dbReference>
<evidence type="ECO:0000256" key="4">
    <source>
        <dbReference type="ARBA" id="ARBA00012973"/>
    </source>
</evidence>
<evidence type="ECO:0000256" key="10">
    <source>
        <dbReference type="HAMAP-Rule" id="MF_00572"/>
    </source>
</evidence>
<feature type="region of interest" description="Regulatory domain" evidence="10">
    <location>
        <begin position="439"/>
        <end position="554"/>
    </location>
</feature>
<keyword evidence="10" id="KW-0460">Magnesium</keyword>
<comment type="catalytic activity">
    <reaction evidence="1 10">
        <text>3-methyl-2-oxobutanoate + acetyl-CoA + H2O = (2S)-2-isopropylmalate + CoA + H(+)</text>
        <dbReference type="Rhea" id="RHEA:21524"/>
        <dbReference type="ChEBI" id="CHEBI:1178"/>
        <dbReference type="ChEBI" id="CHEBI:11851"/>
        <dbReference type="ChEBI" id="CHEBI:15377"/>
        <dbReference type="ChEBI" id="CHEBI:15378"/>
        <dbReference type="ChEBI" id="CHEBI:57287"/>
        <dbReference type="ChEBI" id="CHEBI:57288"/>
        <dbReference type="EC" id="2.3.3.13"/>
    </reaction>
</comment>
<dbReference type="PANTHER" id="PTHR46911">
    <property type="match status" value="1"/>
</dbReference>
<dbReference type="InterPro" id="IPR002034">
    <property type="entry name" value="AIPM/Hcit_synth_CS"/>
</dbReference>
<dbReference type="InterPro" id="IPR013709">
    <property type="entry name" value="2-isopropylmalate_synth_dimer"/>
</dbReference>
<evidence type="ECO:0000256" key="1">
    <source>
        <dbReference type="ARBA" id="ARBA00000064"/>
    </source>
</evidence>
<gene>
    <name evidence="12" type="primary">leuA-2</name>
    <name evidence="10" type="synonym">leuA</name>
    <name evidence="12" type="ORF">THMIRHAM_00420</name>
</gene>